<dbReference type="GO" id="GO:0003677">
    <property type="term" value="F:DNA binding"/>
    <property type="evidence" value="ECO:0007669"/>
    <property type="project" value="UniProtKB-KW"/>
</dbReference>
<dbReference type="InterPro" id="IPR025736">
    <property type="entry name" value="PucR_C-HTH_dom"/>
</dbReference>
<dbReference type="Pfam" id="PF13556">
    <property type="entry name" value="HTH_30"/>
    <property type="match status" value="1"/>
</dbReference>
<name>A0A2T0TFS5_9PSEU</name>
<dbReference type="Pfam" id="PF17853">
    <property type="entry name" value="GGDEF_2"/>
    <property type="match status" value="1"/>
</dbReference>
<dbReference type="RefSeq" id="WP_106186105.1">
    <property type="nucleotide sequence ID" value="NZ_PVTF01000002.1"/>
</dbReference>
<dbReference type="EMBL" id="PVTF01000002">
    <property type="protein sequence ID" value="PRY44478.1"/>
    <property type="molecule type" value="Genomic_DNA"/>
</dbReference>
<dbReference type="OrthoDB" id="3663486at2"/>
<comment type="similarity">
    <text evidence="1">Belongs to the CdaR family.</text>
</comment>
<feature type="domain" description="PucR C-terminal helix-turn-helix" evidence="2">
    <location>
        <begin position="340"/>
        <end position="395"/>
    </location>
</feature>
<dbReference type="InterPro" id="IPR042070">
    <property type="entry name" value="PucR_C-HTH_sf"/>
</dbReference>
<evidence type="ECO:0000259" key="2">
    <source>
        <dbReference type="Pfam" id="PF13556"/>
    </source>
</evidence>
<evidence type="ECO:0000256" key="1">
    <source>
        <dbReference type="ARBA" id="ARBA00006754"/>
    </source>
</evidence>
<dbReference type="Proteomes" id="UP000239494">
    <property type="component" value="Unassembled WGS sequence"/>
</dbReference>
<sequence>MPWPRPPAHIRELIRRGAEIALNPPREWLDELDEATLAGESRRAVAADPVLNAATRQTNRSNLLFWAAANVGDPGAPVPANVGAATLATARDLVRRGLDEATLDSYRVGQGVALRLWIRIAFTLTSDTEELRQLLDVTCRSISTFVDDTVAAIAARMEREREELTRGTHAERREITTLLVEGAPIGRAHAEARLGYALTPTHTAAVIWSDDPDADLSALDRAADDLATGADRPLVVLASAATRWVWLHTAPDVDRARAACAATPGVHIALGSPAPGVDGFRRSHLQALATQRMLARLSSPQQVATHDDVELVALVTGDREGADQFVQRVLGRLETAPPDLTEAVRAFLAEQCNASRAAQRLYTHRNTLLRRLARADRLLPRPLADNALEVGVALEVARWRGRPRP</sequence>
<accession>A0A2T0TFS5</accession>
<comment type="caution">
    <text evidence="4">The sequence shown here is derived from an EMBL/GenBank/DDBJ whole genome shotgun (WGS) entry which is preliminary data.</text>
</comment>
<dbReference type="PANTHER" id="PTHR33744:SF1">
    <property type="entry name" value="DNA-BINDING TRANSCRIPTIONAL ACTIVATOR ADER"/>
    <property type="match status" value="1"/>
</dbReference>
<evidence type="ECO:0000313" key="4">
    <source>
        <dbReference type="EMBL" id="PRY44478.1"/>
    </source>
</evidence>
<dbReference type="InterPro" id="IPR051448">
    <property type="entry name" value="CdaR-like_regulators"/>
</dbReference>
<feature type="domain" description="CdaR GGDEF-like" evidence="3">
    <location>
        <begin position="189"/>
        <end position="293"/>
    </location>
</feature>
<keyword evidence="5" id="KW-1185">Reference proteome</keyword>
<evidence type="ECO:0000259" key="3">
    <source>
        <dbReference type="Pfam" id="PF17853"/>
    </source>
</evidence>
<organism evidence="4 5">
    <name type="scientific">Umezawaea tangerina</name>
    <dbReference type="NCBI Taxonomy" id="84725"/>
    <lineage>
        <taxon>Bacteria</taxon>
        <taxon>Bacillati</taxon>
        <taxon>Actinomycetota</taxon>
        <taxon>Actinomycetes</taxon>
        <taxon>Pseudonocardiales</taxon>
        <taxon>Pseudonocardiaceae</taxon>
        <taxon>Umezawaea</taxon>
    </lineage>
</organism>
<dbReference type="PANTHER" id="PTHR33744">
    <property type="entry name" value="CARBOHYDRATE DIACID REGULATOR"/>
    <property type="match status" value="1"/>
</dbReference>
<proteinExistence type="inferred from homology"/>
<dbReference type="AlphaFoldDB" id="A0A2T0TFS5"/>
<gene>
    <name evidence="4" type="ORF">CLV43_10243</name>
</gene>
<reference evidence="4 5" key="1">
    <citation type="submission" date="2018-03" db="EMBL/GenBank/DDBJ databases">
        <title>Genomic Encyclopedia of Archaeal and Bacterial Type Strains, Phase II (KMG-II): from individual species to whole genera.</title>
        <authorList>
            <person name="Goeker M."/>
        </authorList>
    </citation>
    <scope>NUCLEOTIDE SEQUENCE [LARGE SCALE GENOMIC DNA]</scope>
    <source>
        <strain evidence="4 5">DSM 44720</strain>
    </source>
</reference>
<dbReference type="Gene3D" id="1.10.10.2840">
    <property type="entry name" value="PucR C-terminal helix-turn-helix domain"/>
    <property type="match status" value="1"/>
</dbReference>
<evidence type="ECO:0000313" key="5">
    <source>
        <dbReference type="Proteomes" id="UP000239494"/>
    </source>
</evidence>
<protein>
    <submittedName>
        <fullName evidence="4">DNA-binding PucR family transcriptional regulator</fullName>
    </submittedName>
</protein>
<dbReference type="InterPro" id="IPR041522">
    <property type="entry name" value="CdaR_GGDEF"/>
</dbReference>
<keyword evidence="4" id="KW-0238">DNA-binding</keyword>